<dbReference type="SUPFAM" id="SSF53756">
    <property type="entry name" value="UDP-Glycosyltransferase/glycogen phosphorylase"/>
    <property type="match status" value="1"/>
</dbReference>
<dbReference type="GO" id="GO:0016757">
    <property type="term" value="F:glycosyltransferase activity"/>
    <property type="evidence" value="ECO:0007669"/>
    <property type="project" value="TreeGrafter"/>
</dbReference>
<evidence type="ECO:0000256" key="1">
    <source>
        <dbReference type="ARBA" id="ARBA00022679"/>
    </source>
</evidence>
<name>I3IIR7_9BACT</name>
<proteinExistence type="predicted"/>
<dbReference type="EMBL" id="BAFH01000003">
    <property type="protein sequence ID" value="GAB61612.1"/>
    <property type="molecule type" value="Genomic_DNA"/>
</dbReference>
<evidence type="ECO:0000313" key="3">
    <source>
        <dbReference type="Proteomes" id="UP000002985"/>
    </source>
</evidence>
<comment type="caution">
    <text evidence="2">The sequence shown here is derived from an EMBL/GenBank/DDBJ whole genome shotgun (WGS) entry which is preliminary data.</text>
</comment>
<dbReference type="Proteomes" id="UP000002985">
    <property type="component" value="Unassembled WGS sequence"/>
</dbReference>
<reference evidence="2 3" key="1">
    <citation type="journal article" date="2012" name="FEBS Lett.">
        <title>Anammox organism KSU-1 expresses a NirK-type copper-containing nitrite reductase instead of a NirS-type with cytochrome cd1.</title>
        <authorList>
            <person name="Hira D."/>
            <person name="Toh H."/>
            <person name="Migita C.T."/>
            <person name="Okubo H."/>
            <person name="Nishiyama T."/>
            <person name="Hattori M."/>
            <person name="Furukawa K."/>
            <person name="Fujii T."/>
        </authorList>
    </citation>
    <scope>NUCLEOTIDE SEQUENCE [LARGE SCALE GENOMIC DNA]</scope>
</reference>
<dbReference type="Gene3D" id="3.40.50.2000">
    <property type="entry name" value="Glycogen Phosphorylase B"/>
    <property type="match status" value="2"/>
</dbReference>
<dbReference type="PANTHER" id="PTHR46401">
    <property type="entry name" value="GLYCOSYLTRANSFERASE WBBK-RELATED"/>
    <property type="match status" value="1"/>
</dbReference>
<dbReference type="OrthoDB" id="9807209at2"/>
<dbReference type="PANTHER" id="PTHR46401:SF2">
    <property type="entry name" value="GLYCOSYLTRANSFERASE WBBK-RELATED"/>
    <property type="match status" value="1"/>
</dbReference>
<dbReference type="AlphaFoldDB" id="I3IIR7"/>
<evidence type="ECO:0000313" key="2">
    <source>
        <dbReference type="EMBL" id="GAB61612.1"/>
    </source>
</evidence>
<keyword evidence="1 2" id="KW-0808">Transferase</keyword>
<protein>
    <submittedName>
        <fullName evidence="2">Putative glycosyltransferase</fullName>
    </submittedName>
</protein>
<dbReference type="STRING" id="247490.KSU1_C0016"/>
<sequence length="410" mass="48052">MNAKKILILSPCPLFPTVMGNQVRIKFLIEELNKRHCVDLITLEDRKNYSMHDAHYKKICHKHYPIIIPNNKDNVIGRVFYSLGRRLVYLLFGIPSQYYYPSLPQIQREIHGIINRNDYDVIQFEYWFMGKFIKKLKQKLYLTVDTHDVCHEKTEKEFQTIYENSRKQRFIRRELSKIKELEHYYLNQCDTIISISSSDSIYFENNFPRKKVLYIPIGMDLKDFLSYPTIKNNKPTVLFYGNLGTLQNIHAFFELWNEIFPRIKKEIPKAQLKVVGANPPDTIKKLSSLGYVEVTGFTNCLPDILSSCHLKILPMKIGGGFRTRLIEVMASGVPVIGTYIGVDSLAFENDVHGYISDDYNILTHKAIELLRNDEKRQHMGIECKKFVESHYTTEKVYGKLSQYYFDLELS</sequence>
<keyword evidence="3" id="KW-1185">Reference proteome</keyword>
<dbReference type="CDD" id="cd03801">
    <property type="entry name" value="GT4_PimA-like"/>
    <property type="match status" value="1"/>
</dbReference>
<gene>
    <name evidence="2" type="ORF">KSU1_C0016</name>
</gene>
<accession>I3IIR7</accession>
<dbReference type="GO" id="GO:0009103">
    <property type="term" value="P:lipopolysaccharide biosynthetic process"/>
    <property type="evidence" value="ECO:0007669"/>
    <property type="project" value="TreeGrafter"/>
</dbReference>
<organism evidence="2 3">
    <name type="scientific">Candidatus Jettenia caeni</name>
    <dbReference type="NCBI Taxonomy" id="247490"/>
    <lineage>
        <taxon>Bacteria</taxon>
        <taxon>Pseudomonadati</taxon>
        <taxon>Planctomycetota</taxon>
        <taxon>Candidatus Brocadiia</taxon>
        <taxon>Candidatus Brocadiales</taxon>
        <taxon>Candidatus Brocadiaceae</taxon>
        <taxon>Candidatus Jettenia</taxon>
    </lineage>
</organism>
<dbReference type="eggNOG" id="COG0438">
    <property type="taxonomic scope" value="Bacteria"/>
</dbReference>
<dbReference type="Pfam" id="PF13692">
    <property type="entry name" value="Glyco_trans_1_4"/>
    <property type="match status" value="1"/>
</dbReference>